<dbReference type="PANTHER" id="PTHR11662:SF399">
    <property type="entry name" value="FI19708P1-RELATED"/>
    <property type="match status" value="1"/>
</dbReference>
<evidence type="ECO:0000256" key="1">
    <source>
        <dbReference type="ARBA" id="ARBA00004429"/>
    </source>
</evidence>
<dbReference type="GO" id="GO:0019752">
    <property type="term" value="P:carboxylic acid metabolic process"/>
    <property type="evidence" value="ECO:0007669"/>
    <property type="project" value="UniProtKB-ARBA"/>
</dbReference>
<keyword evidence="7 9" id="KW-0472">Membrane</keyword>
<dbReference type="AlphaFoldDB" id="A0A6M8MML8"/>
<keyword evidence="2" id="KW-0813">Transport</keyword>
<feature type="transmembrane region" description="Helical" evidence="9">
    <location>
        <begin position="405"/>
        <end position="426"/>
    </location>
</feature>
<reference evidence="12" key="1">
    <citation type="submission" date="2019-12" db="EMBL/GenBank/DDBJ databases">
        <title>Endophytic bacteria associated with Panax ginseng seedlings.</title>
        <authorList>
            <person name="Park J.M."/>
            <person name="Shin R."/>
            <person name="Jo S.H."/>
        </authorList>
    </citation>
    <scope>NUCLEOTIDE SEQUENCE [LARGE SCALE GENOMIC DNA]</scope>
    <source>
        <strain evidence="12">PgKB30</strain>
    </source>
</reference>
<feature type="transmembrane region" description="Helical" evidence="9">
    <location>
        <begin position="103"/>
        <end position="124"/>
    </location>
</feature>
<dbReference type="GO" id="GO:0022857">
    <property type="term" value="F:transmembrane transporter activity"/>
    <property type="evidence" value="ECO:0007669"/>
    <property type="project" value="InterPro"/>
</dbReference>
<sequence>MQKTKPTHVRYLILLMLFLVTTINYADRATIAIAGSSLQKSLGIDAVTLGFIFSAFGWAYVAGQIPGGWLLDRYGSKKVYALSIFTWSLFTVLQGYVGEFGLSTAIFLLFALRFMVGLAEAPSFPGNARIVAAWFPTSERGTASAIFNSAQYFATVLFAPIMGWIVYTFGWQHVFIVMGSIGILFSLIWLKVIHSPRNHPKINKEEFDHIANNGGMVDMDQDKGKGSASGPKWDYVRQLLTNRMMLGIYLAQYCINGITYFFLTWFPVYLVQERGMTILKAGFIASLPAICGFIGGVLGGIISDYLLRKGHSLTVARKAPIIGGLLLSTSIVTCNYVDIEWVVVGFMALAFFGKGVGALGWAVMSDASPKQIAGLSGGLFNMFGNIASITTPIVIGYIISTTGSFKWALVFVGANALVAVISYIFIVGEIKRVELKETPQKGALPASEAELSQAKL</sequence>
<feature type="transmembrane region" description="Helical" evidence="9">
    <location>
        <begin position="246"/>
        <end position="271"/>
    </location>
</feature>
<proteinExistence type="inferred from homology"/>
<keyword evidence="12" id="KW-1185">Reference proteome</keyword>
<dbReference type="InterPro" id="IPR050382">
    <property type="entry name" value="MFS_Na/Anion_cotransporter"/>
</dbReference>
<dbReference type="FunFam" id="1.20.1250.20:FF:000010">
    <property type="entry name" value="Probable glucarate transporter"/>
    <property type="match status" value="1"/>
</dbReference>
<dbReference type="InterPro" id="IPR036259">
    <property type="entry name" value="MFS_trans_sf"/>
</dbReference>
<keyword evidence="5 9" id="KW-0812">Transmembrane</keyword>
<feature type="transmembrane region" description="Helical" evidence="9">
    <location>
        <begin position="375"/>
        <end position="399"/>
    </location>
</feature>
<evidence type="ECO:0000259" key="10">
    <source>
        <dbReference type="PROSITE" id="PS50850"/>
    </source>
</evidence>
<keyword evidence="4" id="KW-0997">Cell inner membrane</keyword>
<feature type="transmembrane region" description="Helical" evidence="9">
    <location>
        <begin position="44"/>
        <end position="67"/>
    </location>
</feature>
<evidence type="ECO:0000313" key="12">
    <source>
        <dbReference type="Proteomes" id="UP000501989"/>
    </source>
</evidence>
<feature type="transmembrane region" description="Helical" evidence="9">
    <location>
        <begin position="283"/>
        <end position="307"/>
    </location>
</feature>
<organism evidence="11 12">
    <name type="scientific">Pseudomonas graminis</name>
    <dbReference type="NCBI Taxonomy" id="158627"/>
    <lineage>
        <taxon>Bacteria</taxon>
        <taxon>Pseudomonadati</taxon>
        <taxon>Pseudomonadota</taxon>
        <taxon>Gammaproteobacteria</taxon>
        <taxon>Pseudomonadales</taxon>
        <taxon>Pseudomonadaceae</taxon>
        <taxon>Pseudomonas</taxon>
    </lineage>
</organism>
<evidence type="ECO:0000256" key="4">
    <source>
        <dbReference type="ARBA" id="ARBA00022519"/>
    </source>
</evidence>
<dbReference type="InterPro" id="IPR000849">
    <property type="entry name" value="Sugar_P_transporter"/>
</dbReference>
<feature type="domain" description="Major facilitator superfamily (MFS) profile" evidence="10">
    <location>
        <begin position="13"/>
        <end position="431"/>
    </location>
</feature>
<gene>
    <name evidence="11" type="ORF">FX982_02373</name>
</gene>
<evidence type="ECO:0000256" key="6">
    <source>
        <dbReference type="ARBA" id="ARBA00022989"/>
    </source>
</evidence>
<name>A0A6M8MML8_9PSED</name>
<evidence type="ECO:0000256" key="9">
    <source>
        <dbReference type="SAM" id="Phobius"/>
    </source>
</evidence>
<evidence type="ECO:0000313" key="11">
    <source>
        <dbReference type="EMBL" id="QKF51412.1"/>
    </source>
</evidence>
<evidence type="ECO:0000256" key="2">
    <source>
        <dbReference type="ARBA" id="ARBA00022448"/>
    </source>
</evidence>
<evidence type="ECO:0000256" key="8">
    <source>
        <dbReference type="ARBA" id="ARBA00038514"/>
    </source>
</evidence>
<dbReference type="Gene3D" id="1.20.1250.20">
    <property type="entry name" value="MFS general substrate transporter like domains"/>
    <property type="match status" value="2"/>
</dbReference>
<dbReference type="PANTHER" id="PTHR11662">
    <property type="entry name" value="SOLUTE CARRIER FAMILY 17"/>
    <property type="match status" value="1"/>
</dbReference>
<dbReference type="GO" id="GO:0005975">
    <property type="term" value="P:carbohydrate metabolic process"/>
    <property type="evidence" value="ECO:0007669"/>
    <property type="project" value="UniProtKB-ARBA"/>
</dbReference>
<comment type="subcellular location">
    <subcellularLocation>
        <location evidence="1">Cell inner membrane</location>
        <topology evidence="1">Multi-pass membrane protein</topology>
    </subcellularLocation>
</comment>
<feature type="transmembrane region" description="Helical" evidence="9">
    <location>
        <begin position="79"/>
        <end position="97"/>
    </location>
</feature>
<keyword evidence="6 9" id="KW-1133">Transmembrane helix</keyword>
<feature type="transmembrane region" description="Helical" evidence="9">
    <location>
        <begin position="173"/>
        <end position="193"/>
    </location>
</feature>
<dbReference type="PIRSF" id="PIRSF002808">
    <property type="entry name" value="Hexose_phosphate_transp"/>
    <property type="match status" value="1"/>
</dbReference>
<evidence type="ECO:0000256" key="3">
    <source>
        <dbReference type="ARBA" id="ARBA00022475"/>
    </source>
</evidence>
<dbReference type="KEGG" id="pgg:FX982_02373"/>
<dbReference type="NCBIfam" id="TIGR00893">
    <property type="entry name" value="2A0114"/>
    <property type="match status" value="1"/>
</dbReference>
<evidence type="ECO:0000256" key="7">
    <source>
        <dbReference type="ARBA" id="ARBA00023136"/>
    </source>
</evidence>
<dbReference type="CDD" id="cd17319">
    <property type="entry name" value="MFS_ExuT_GudP_like"/>
    <property type="match status" value="1"/>
</dbReference>
<keyword evidence="3" id="KW-1003">Cell membrane</keyword>
<dbReference type="InterPro" id="IPR020846">
    <property type="entry name" value="MFS_dom"/>
</dbReference>
<feature type="transmembrane region" description="Helical" evidence="9">
    <location>
        <begin position="145"/>
        <end position="167"/>
    </location>
</feature>
<dbReference type="RefSeq" id="WP_172610770.1">
    <property type="nucleotide sequence ID" value="NZ_CP053746.1"/>
</dbReference>
<dbReference type="EMBL" id="CP053746">
    <property type="protein sequence ID" value="QKF51412.1"/>
    <property type="molecule type" value="Genomic_DNA"/>
</dbReference>
<feature type="transmembrane region" description="Helical" evidence="9">
    <location>
        <begin position="343"/>
        <end position="363"/>
    </location>
</feature>
<dbReference type="Pfam" id="PF07690">
    <property type="entry name" value="MFS_1"/>
    <property type="match status" value="1"/>
</dbReference>
<comment type="similarity">
    <text evidence="8">Belongs to the major facilitator superfamily. Phthalate permease family.</text>
</comment>
<dbReference type="GO" id="GO:0005886">
    <property type="term" value="C:plasma membrane"/>
    <property type="evidence" value="ECO:0007669"/>
    <property type="project" value="UniProtKB-SubCell"/>
</dbReference>
<dbReference type="InterPro" id="IPR011701">
    <property type="entry name" value="MFS"/>
</dbReference>
<dbReference type="Proteomes" id="UP000501989">
    <property type="component" value="Chromosome"/>
</dbReference>
<dbReference type="PROSITE" id="PS50850">
    <property type="entry name" value="MFS"/>
    <property type="match status" value="1"/>
</dbReference>
<accession>A0A6M8MML8</accession>
<evidence type="ECO:0000256" key="5">
    <source>
        <dbReference type="ARBA" id="ARBA00022692"/>
    </source>
</evidence>
<dbReference type="SUPFAM" id="SSF103473">
    <property type="entry name" value="MFS general substrate transporter"/>
    <property type="match status" value="1"/>
</dbReference>
<protein>
    <submittedName>
        <fullName evidence="11">Putative glucarate transporter</fullName>
    </submittedName>
</protein>
<dbReference type="FunFam" id="1.20.1250.20:FF:000006">
    <property type="entry name" value="MFS transporter"/>
    <property type="match status" value="1"/>
</dbReference>